<evidence type="ECO:0000313" key="1">
    <source>
        <dbReference type="EMBL" id="GMN43291.1"/>
    </source>
</evidence>
<dbReference type="AlphaFoldDB" id="A0AA88AG17"/>
<keyword evidence="2" id="KW-1185">Reference proteome</keyword>
<proteinExistence type="predicted"/>
<comment type="caution">
    <text evidence="1">The sequence shown here is derived from an EMBL/GenBank/DDBJ whole genome shotgun (WGS) entry which is preliminary data.</text>
</comment>
<reference evidence="1" key="1">
    <citation type="submission" date="2023-07" db="EMBL/GenBank/DDBJ databases">
        <title>draft genome sequence of fig (Ficus carica).</title>
        <authorList>
            <person name="Takahashi T."/>
            <person name="Nishimura K."/>
        </authorList>
    </citation>
    <scope>NUCLEOTIDE SEQUENCE</scope>
</reference>
<accession>A0AA88AG17</accession>
<dbReference type="Proteomes" id="UP001187192">
    <property type="component" value="Unassembled WGS sequence"/>
</dbReference>
<evidence type="ECO:0000313" key="2">
    <source>
        <dbReference type="Proteomes" id="UP001187192"/>
    </source>
</evidence>
<name>A0AA88AG17_FICCA</name>
<dbReference type="EMBL" id="BTGU01000016">
    <property type="protein sequence ID" value="GMN43291.1"/>
    <property type="molecule type" value="Genomic_DNA"/>
</dbReference>
<sequence length="49" mass="5318">MYGVKLKVAVMELPNLAVTAACVQGEAGRRHHGAPELGPRHLRVCLVLR</sequence>
<organism evidence="1 2">
    <name type="scientific">Ficus carica</name>
    <name type="common">Common fig</name>
    <dbReference type="NCBI Taxonomy" id="3494"/>
    <lineage>
        <taxon>Eukaryota</taxon>
        <taxon>Viridiplantae</taxon>
        <taxon>Streptophyta</taxon>
        <taxon>Embryophyta</taxon>
        <taxon>Tracheophyta</taxon>
        <taxon>Spermatophyta</taxon>
        <taxon>Magnoliopsida</taxon>
        <taxon>eudicotyledons</taxon>
        <taxon>Gunneridae</taxon>
        <taxon>Pentapetalae</taxon>
        <taxon>rosids</taxon>
        <taxon>fabids</taxon>
        <taxon>Rosales</taxon>
        <taxon>Moraceae</taxon>
        <taxon>Ficeae</taxon>
        <taxon>Ficus</taxon>
    </lineage>
</organism>
<gene>
    <name evidence="1" type="ORF">TIFTF001_012505</name>
</gene>
<protein>
    <submittedName>
        <fullName evidence="1">Uncharacterized protein</fullName>
    </submittedName>
</protein>